<keyword evidence="1" id="KW-0808">Transferase</keyword>
<dbReference type="OrthoDB" id="9790710at2"/>
<evidence type="ECO:0000313" key="2">
    <source>
        <dbReference type="Proteomes" id="UP000031521"/>
    </source>
</evidence>
<dbReference type="STRING" id="1208324.P73_0711"/>
<dbReference type="AlphaFoldDB" id="A0A0B5DXE2"/>
<proteinExistence type="predicted"/>
<dbReference type="Proteomes" id="UP000031521">
    <property type="component" value="Chromosome"/>
</dbReference>
<keyword evidence="2" id="KW-1185">Reference proteome</keyword>
<dbReference type="Pfam" id="PF13692">
    <property type="entry name" value="Glyco_trans_1_4"/>
    <property type="match status" value="1"/>
</dbReference>
<sequence length="367" mass="40020">MTLPHLRIWFVGQCPPPMSGQTVFNARMRRCLESAGEVVELPLGGTAGAKLWRALVTPVRLIFGLRRGDIVYTSPPGQAGIWLFLLTVLALRLRGVRFYVHHHSYRAIALGPLPPVRMLGRIAGGLATHVLLCERMRDAYEALYRTSPRERFLCLPNAAFFSGTGTAPPAPREGPVTVGHMSVMTREKGVPYLLDLWRRVADRAPGARLVLAGPVHDPALRAEVETAVREGGGRVAWLGPVSGREKRAFLETVDLFVLPTQLVDEADPLVLLEAYSAGAAVLAPDRGCIRSRLVSPDWLMSMDAAQDVELLATRIAETGRARAELPGRLVAHAQDLRTQAEDRALAFLAEFGLSADDARAALARVRA</sequence>
<accession>A0A0B5DXE2</accession>
<name>A0A0B5DXE2_9RHOB</name>
<reference evidence="1 2" key="1">
    <citation type="journal article" date="2014" name="Int. J. Syst. Evol. Microbiol.">
        <title>Celeribacter indicus sp. nov., a polycyclic aromatic hydrocarbon-degrading bacterium from deep-sea sediment and reclassification of Huaishuia halophila as Celeribacter halophilus comb. nov.</title>
        <authorList>
            <person name="Lai Q."/>
            <person name="Cao J."/>
            <person name="Yuan J."/>
            <person name="Li F."/>
            <person name="Shao Z."/>
        </authorList>
    </citation>
    <scope>NUCLEOTIDE SEQUENCE [LARGE SCALE GENOMIC DNA]</scope>
    <source>
        <strain evidence="1">P73</strain>
    </source>
</reference>
<evidence type="ECO:0000313" key="1">
    <source>
        <dbReference type="EMBL" id="AJE45426.1"/>
    </source>
</evidence>
<protein>
    <submittedName>
        <fullName evidence="1">Putative Glycosyl transferase, group 1</fullName>
    </submittedName>
</protein>
<dbReference type="RefSeq" id="WP_052453019.1">
    <property type="nucleotide sequence ID" value="NZ_CP004393.1"/>
</dbReference>
<dbReference type="KEGG" id="cid:P73_0711"/>
<dbReference type="PANTHER" id="PTHR12526:SF637">
    <property type="entry name" value="GLYCOSYLTRANSFERASE EPSF-RELATED"/>
    <property type="match status" value="1"/>
</dbReference>
<dbReference type="PANTHER" id="PTHR12526">
    <property type="entry name" value="GLYCOSYLTRANSFERASE"/>
    <property type="match status" value="1"/>
</dbReference>
<dbReference type="SUPFAM" id="SSF53756">
    <property type="entry name" value="UDP-Glycosyltransferase/glycogen phosphorylase"/>
    <property type="match status" value="1"/>
</dbReference>
<dbReference type="HOGENOM" id="CLU_009583_14_1_5"/>
<organism evidence="1 2">
    <name type="scientific">Celeribacter indicus</name>
    <dbReference type="NCBI Taxonomy" id="1208324"/>
    <lineage>
        <taxon>Bacteria</taxon>
        <taxon>Pseudomonadati</taxon>
        <taxon>Pseudomonadota</taxon>
        <taxon>Alphaproteobacteria</taxon>
        <taxon>Rhodobacterales</taxon>
        <taxon>Roseobacteraceae</taxon>
        <taxon>Celeribacter</taxon>
    </lineage>
</organism>
<dbReference type="GO" id="GO:0016740">
    <property type="term" value="F:transferase activity"/>
    <property type="evidence" value="ECO:0007669"/>
    <property type="project" value="UniProtKB-KW"/>
</dbReference>
<dbReference type="Gene3D" id="3.40.50.2000">
    <property type="entry name" value="Glycogen Phosphorylase B"/>
    <property type="match status" value="2"/>
</dbReference>
<dbReference type="EMBL" id="CP004393">
    <property type="protein sequence ID" value="AJE45426.1"/>
    <property type="molecule type" value="Genomic_DNA"/>
</dbReference>
<gene>
    <name evidence="1" type="ORF">P73_0711</name>
</gene>
<dbReference type="CDD" id="cd03801">
    <property type="entry name" value="GT4_PimA-like"/>
    <property type="match status" value="1"/>
</dbReference>